<comment type="caution">
    <text evidence="2">The sequence shown here is derived from an EMBL/GenBank/DDBJ whole genome shotgun (WGS) entry which is preliminary data.</text>
</comment>
<feature type="region of interest" description="Disordered" evidence="1">
    <location>
        <begin position="98"/>
        <end position="119"/>
    </location>
</feature>
<reference evidence="2" key="1">
    <citation type="journal article" date="2015" name="Nature">
        <title>Complex archaea that bridge the gap between prokaryotes and eukaryotes.</title>
        <authorList>
            <person name="Spang A."/>
            <person name="Saw J.H."/>
            <person name="Jorgensen S.L."/>
            <person name="Zaremba-Niedzwiedzka K."/>
            <person name="Martijn J."/>
            <person name="Lind A.E."/>
            <person name="van Eijk R."/>
            <person name="Schleper C."/>
            <person name="Guy L."/>
            <person name="Ettema T.J."/>
        </authorList>
    </citation>
    <scope>NUCLEOTIDE SEQUENCE</scope>
</reference>
<evidence type="ECO:0000256" key="1">
    <source>
        <dbReference type="SAM" id="MobiDB-lite"/>
    </source>
</evidence>
<evidence type="ECO:0000313" key="2">
    <source>
        <dbReference type="EMBL" id="KKL92434.1"/>
    </source>
</evidence>
<proteinExistence type="predicted"/>
<dbReference type="EMBL" id="LAZR01019463">
    <property type="protein sequence ID" value="KKL92434.1"/>
    <property type="molecule type" value="Genomic_DNA"/>
</dbReference>
<dbReference type="AlphaFoldDB" id="A0A0F9G172"/>
<sequence>MRCDQSAECSICASGADQRLFTYIFIEDEHGEILTFEIPERLVDLAEELGDSVGTQLAIRREGTARNSRIEILVVGNEVVDKLDIWPFVDTLGRSREVPKAGVTQSESFLRSGAGPKVP</sequence>
<protein>
    <submittedName>
        <fullName evidence="2">Uncharacterized protein</fullName>
    </submittedName>
</protein>
<organism evidence="2">
    <name type="scientific">marine sediment metagenome</name>
    <dbReference type="NCBI Taxonomy" id="412755"/>
    <lineage>
        <taxon>unclassified sequences</taxon>
        <taxon>metagenomes</taxon>
        <taxon>ecological metagenomes</taxon>
    </lineage>
</organism>
<name>A0A0F9G172_9ZZZZ</name>
<accession>A0A0F9G172</accession>
<gene>
    <name evidence="2" type="ORF">LCGC14_1884750</name>
</gene>